<keyword evidence="2" id="KW-1185">Reference proteome</keyword>
<comment type="caution">
    <text evidence="1">The sequence shown here is derived from an EMBL/GenBank/DDBJ whole genome shotgun (WGS) entry which is preliminary data.</text>
</comment>
<dbReference type="Proteomes" id="UP000306790">
    <property type="component" value="Unassembled WGS sequence"/>
</dbReference>
<organism evidence="1 2">
    <name type="scientific">Citrobacter murliniae</name>
    <dbReference type="NCBI Taxonomy" id="67829"/>
    <lineage>
        <taxon>Bacteria</taxon>
        <taxon>Pseudomonadati</taxon>
        <taxon>Pseudomonadota</taxon>
        <taxon>Gammaproteobacteria</taxon>
        <taxon>Enterobacterales</taxon>
        <taxon>Enterobacteriaceae</taxon>
        <taxon>Citrobacter</taxon>
        <taxon>Citrobacter freundii complex</taxon>
    </lineage>
</organism>
<proteinExistence type="predicted"/>
<reference evidence="1 2" key="1">
    <citation type="submission" date="2018-05" db="EMBL/GenBank/DDBJ databases">
        <title>Isolation and genomic analyses of lactose-positive bacteria from faecal samples of preterm neonates.</title>
        <authorList>
            <person name="Chen Y."/>
            <person name="Brook T.C."/>
            <person name="O'Neill I."/>
            <person name="Soe C.Z."/>
            <person name="Hall L.J."/>
            <person name="Hoyles L."/>
        </authorList>
    </citation>
    <scope>NUCLEOTIDE SEQUENCE [LARGE SCALE GENOMIC DNA]</scope>
    <source>
        <strain evidence="1 2">P080C CL</strain>
    </source>
</reference>
<protein>
    <submittedName>
        <fullName evidence="1">Uncharacterized protein</fullName>
    </submittedName>
</protein>
<evidence type="ECO:0000313" key="1">
    <source>
        <dbReference type="EMBL" id="THE35289.1"/>
    </source>
</evidence>
<dbReference type="EMBL" id="QFVP01000013">
    <property type="protein sequence ID" value="THE35289.1"/>
    <property type="molecule type" value="Genomic_DNA"/>
</dbReference>
<name>A0ABY2PRC5_9ENTR</name>
<dbReference type="RefSeq" id="WP_045442408.1">
    <property type="nucleotide sequence ID" value="NZ_QFVP01000013.1"/>
</dbReference>
<evidence type="ECO:0000313" key="2">
    <source>
        <dbReference type="Proteomes" id="UP000306790"/>
    </source>
</evidence>
<accession>A0ABY2PRC5</accession>
<gene>
    <name evidence="1" type="ORF">DJ535_18605</name>
</gene>
<sequence length="63" mass="7057">MKNKHALSLMCYQMLESGASRRTVKRALTSHRVKGRQAVVLLCKQEMALLRSGKIAIQSTTAR</sequence>